<dbReference type="Proteomes" id="UP000194501">
    <property type="component" value="Chromosome"/>
</dbReference>
<protein>
    <submittedName>
        <fullName evidence="1">Uncharacterized protein</fullName>
    </submittedName>
</protein>
<proteinExistence type="predicted"/>
<name>A0A0I1Y100_SHISO</name>
<sequence length="83" mass="9083">MLRAVTGARSVGSEVHLRNQTSGESIGRTSWNAASMFPSFFKYDLRNAIQLAKFGGCALADSGEFCFRSFLSVISVTYPILQN</sequence>
<accession>A0A0I1Y100</accession>
<reference evidence="1 2" key="1">
    <citation type="submission" date="2017-02" db="EMBL/GenBank/DDBJ databases">
        <authorList>
            <person name="Svab D."/>
            <person name="Balint B."/>
            <person name="Maroti G."/>
            <person name="Vasarhelyi B."/>
            <person name="Horvath B."/>
            <person name="Toth I."/>
        </authorList>
    </citation>
    <scope>NUCLEOTIDE SEQUENCE [LARGE SCALE GENOMIC DNA]</scope>
    <source>
        <strain evidence="1">75/02</strain>
    </source>
</reference>
<evidence type="ECO:0000313" key="2">
    <source>
        <dbReference type="Proteomes" id="UP000194501"/>
    </source>
</evidence>
<dbReference type="EMBL" id="CP019689">
    <property type="protein sequence ID" value="ARS04396.1"/>
    <property type="molecule type" value="Genomic_DNA"/>
</dbReference>
<gene>
    <name evidence="1" type="ORF">BZ172_02240</name>
</gene>
<evidence type="ECO:0000313" key="1">
    <source>
        <dbReference type="EMBL" id="ARS04396.1"/>
    </source>
</evidence>
<dbReference type="AlphaFoldDB" id="A0A0I1Y100"/>
<organism evidence="1 2">
    <name type="scientific">Shigella sonnei</name>
    <dbReference type="NCBI Taxonomy" id="624"/>
    <lineage>
        <taxon>Bacteria</taxon>
        <taxon>Pseudomonadati</taxon>
        <taxon>Pseudomonadota</taxon>
        <taxon>Gammaproteobacteria</taxon>
        <taxon>Enterobacterales</taxon>
        <taxon>Enterobacteriaceae</taxon>
        <taxon>Shigella</taxon>
    </lineage>
</organism>